<keyword evidence="3" id="KW-1185">Reference proteome</keyword>
<dbReference type="InterPro" id="IPR002933">
    <property type="entry name" value="Peptidase_M20"/>
</dbReference>
<comment type="caution">
    <text evidence="2">The sequence shown here is derived from an EMBL/GenBank/DDBJ whole genome shotgun (WGS) entry which is preliminary data.</text>
</comment>
<gene>
    <name evidence="2" type="ORF">ACFQRG_18795</name>
</gene>
<dbReference type="RefSeq" id="WP_380968975.1">
    <property type="nucleotide sequence ID" value="NZ_JBHTCO010000041.1"/>
</dbReference>
<organism evidence="2 3">
    <name type="scientific">Scopulibacillus cellulosilyticus</name>
    <dbReference type="NCBI Taxonomy" id="2665665"/>
    <lineage>
        <taxon>Bacteria</taxon>
        <taxon>Bacillati</taxon>
        <taxon>Bacillota</taxon>
        <taxon>Bacilli</taxon>
        <taxon>Bacillales</taxon>
        <taxon>Sporolactobacillaceae</taxon>
        <taxon>Scopulibacillus</taxon>
    </lineage>
</organism>
<dbReference type="InterPro" id="IPR036264">
    <property type="entry name" value="Bact_exopeptidase_dim_dom"/>
</dbReference>
<dbReference type="InterPro" id="IPR017439">
    <property type="entry name" value="Amidohydrolase"/>
</dbReference>
<proteinExistence type="predicted"/>
<accession>A0ABW2Q076</accession>
<dbReference type="Proteomes" id="UP001596505">
    <property type="component" value="Unassembled WGS sequence"/>
</dbReference>
<sequence length="442" mass="47644">MTDINNMIEQLYPEMVEWRRDFHKYAESGWVEFRTASLVAARLEQWGFEVKAGEEVIDKDSRMGVPQEDFLRRHEARAEQQGADMKWLPRFSGGFTGVVGILDTGRPGPTIGYRFDMDALDIQESNDQDHQPFADQFASVNDGMMHACGHDAHTSIGLGLAKLLSAIKSQLNGRIKMIFQPSEEGVRGAKSMVEAGVLDDVDVLFASHIGTGVPLGEVVCGSNGFLSTTKMDVSFTGVASHAGAKPEEGKNALLAAATAALNLHSIPRHSGGASRVNVGVLNAGSGRNVVPASAHLKLETRGETAEINRFMFENAQQVIKGAAQMYDVEAKIDIVGAATSCNSSPELAPYIRSQAEQVDTVKSIQDISSFAAGSEDATYMLDKVKSNGGLASYAIFGTTLAAGHHNEKFDFDESVMIIALKTLALAAINIEQLAKDKQILSH</sequence>
<dbReference type="PANTHER" id="PTHR30575:SF3">
    <property type="entry name" value="PEPTIDASE M20 DIMERISATION DOMAIN-CONTAINING PROTEIN"/>
    <property type="match status" value="1"/>
</dbReference>
<dbReference type="InterPro" id="IPR052030">
    <property type="entry name" value="Peptidase_M20/M20A_hydrolases"/>
</dbReference>
<reference evidence="3" key="1">
    <citation type="journal article" date="2019" name="Int. J. Syst. Evol. Microbiol.">
        <title>The Global Catalogue of Microorganisms (GCM) 10K type strain sequencing project: providing services to taxonomists for standard genome sequencing and annotation.</title>
        <authorList>
            <consortium name="The Broad Institute Genomics Platform"/>
            <consortium name="The Broad Institute Genome Sequencing Center for Infectious Disease"/>
            <person name="Wu L."/>
            <person name="Ma J."/>
        </authorList>
    </citation>
    <scope>NUCLEOTIDE SEQUENCE [LARGE SCALE GENOMIC DNA]</scope>
    <source>
        <strain evidence="3">CGMCC 1.16305</strain>
    </source>
</reference>
<dbReference type="PANTHER" id="PTHR30575">
    <property type="entry name" value="PEPTIDASE M20"/>
    <property type="match status" value="1"/>
</dbReference>
<dbReference type="Pfam" id="PF01546">
    <property type="entry name" value="Peptidase_M20"/>
    <property type="match status" value="1"/>
</dbReference>
<evidence type="ECO:0000313" key="3">
    <source>
        <dbReference type="Proteomes" id="UP001596505"/>
    </source>
</evidence>
<dbReference type="Pfam" id="PF07687">
    <property type="entry name" value="M20_dimer"/>
    <property type="match status" value="1"/>
</dbReference>
<dbReference type="EMBL" id="JBHTCO010000041">
    <property type="protein sequence ID" value="MFC7394963.1"/>
    <property type="molecule type" value="Genomic_DNA"/>
</dbReference>
<dbReference type="InterPro" id="IPR033845">
    <property type="entry name" value="AbgA"/>
</dbReference>
<feature type="domain" description="Peptidase M20 dimerisation" evidence="1">
    <location>
        <begin position="230"/>
        <end position="319"/>
    </location>
</feature>
<dbReference type="InterPro" id="IPR011650">
    <property type="entry name" value="Peptidase_M20_dimer"/>
</dbReference>
<name>A0ABW2Q076_9BACL</name>
<dbReference type="PIRSF" id="PIRSF005962">
    <property type="entry name" value="Pept_M20D_amidohydro"/>
    <property type="match status" value="1"/>
</dbReference>
<dbReference type="SUPFAM" id="SSF55031">
    <property type="entry name" value="Bacterial exopeptidase dimerisation domain"/>
    <property type="match status" value="1"/>
</dbReference>
<evidence type="ECO:0000313" key="2">
    <source>
        <dbReference type="EMBL" id="MFC7394963.1"/>
    </source>
</evidence>
<dbReference type="CDD" id="cd05665">
    <property type="entry name" value="M20_Acy1_IAAspH"/>
    <property type="match status" value="1"/>
</dbReference>
<dbReference type="Gene3D" id="3.40.630.10">
    <property type="entry name" value="Zn peptidases"/>
    <property type="match status" value="2"/>
</dbReference>
<dbReference type="SUPFAM" id="SSF53187">
    <property type="entry name" value="Zn-dependent exopeptidases"/>
    <property type="match status" value="1"/>
</dbReference>
<evidence type="ECO:0000259" key="1">
    <source>
        <dbReference type="Pfam" id="PF07687"/>
    </source>
</evidence>
<dbReference type="NCBIfam" id="TIGR01891">
    <property type="entry name" value="amidohydrolases"/>
    <property type="match status" value="1"/>
</dbReference>
<protein>
    <submittedName>
        <fullName evidence="2">M20 family metallo-hydrolase</fullName>
    </submittedName>
</protein>